<sequence>MSETPADHLVRTVEVGATTFTLLGTAHVSPESVADVRREIDTGRYDAVAVELCESRHNALMNPRALEEMDLFHVIRTGKAGMVAASLALGAYQQRLAEQFQIRPGAEMEAAIQRARDGGLPLYLVDREIGVTLKRIYRRTPWWQRLMLVSGLFASLFSRERIDAEEIERLKEGDILESTFSEFADRSRVLYDTLIHERDRFMAARLLSEAAEHRPRHVLAVVGAGHLAGLEAALREGIAEPEAEVQRLSYTPPRARWVRAIPWLVVALVLTGFIIGFNRSTSLGIELVLEWVLINGALSALGAAVALAHPLTVITAFVAAPLTSLNPTVGAGMVTAAAEMALRKPQVRDFRALRRDVTRLRGWWRNRVARTLLIFLLSTLGSAVGTYLAGFRIAGKLFG</sequence>
<keyword evidence="1" id="KW-0812">Transmembrane</keyword>
<dbReference type="PANTHER" id="PTHR21530:SF7">
    <property type="entry name" value="TRAB DOMAIN-CONTAINING PROTEIN"/>
    <property type="match status" value="1"/>
</dbReference>
<feature type="transmembrane region" description="Helical" evidence="1">
    <location>
        <begin position="314"/>
        <end position="338"/>
    </location>
</feature>
<dbReference type="Pfam" id="PF01963">
    <property type="entry name" value="TraB_PrgY_gumN"/>
    <property type="match status" value="1"/>
</dbReference>
<dbReference type="NCBIfam" id="TIGR00261">
    <property type="entry name" value="traB"/>
    <property type="match status" value="1"/>
</dbReference>
<feature type="transmembrane region" description="Helical" evidence="1">
    <location>
        <begin position="287"/>
        <end position="308"/>
    </location>
</feature>
<dbReference type="AlphaFoldDB" id="A0A5B8REX4"/>
<proteinExistence type="predicted"/>
<dbReference type="InterPro" id="IPR046345">
    <property type="entry name" value="TraB_PrgY-like"/>
</dbReference>
<evidence type="ECO:0000313" key="2">
    <source>
        <dbReference type="EMBL" id="QEA07589.1"/>
    </source>
</evidence>
<feature type="transmembrane region" description="Helical" evidence="1">
    <location>
        <begin position="368"/>
        <end position="389"/>
    </location>
</feature>
<organism evidence="2">
    <name type="scientific">uncultured organism</name>
    <dbReference type="NCBI Taxonomy" id="155900"/>
    <lineage>
        <taxon>unclassified sequences</taxon>
        <taxon>environmental samples</taxon>
    </lineage>
</organism>
<dbReference type="InterPro" id="IPR005230">
    <property type="entry name" value="TraB_bac"/>
</dbReference>
<name>A0A5B8REX4_9ZZZZ</name>
<dbReference type="EMBL" id="MN079289">
    <property type="protein sequence ID" value="QEA07589.1"/>
    <property type="molecule type" value="Genomic_DNA"/>
</dbReference>
<feature type="transmembrane region" description="Helical" evidence="1">
    <location>
        <begin position="257"/>
        <end position="275"/>
    </location>
</feature>
<protein>
    <recommendedName>
        <fullName evidence="3">TraB family</fullName>
    </recommendedName>
</protein>
<reference evidence="2" key="1">
    <citation type="submission" date="2019-06" db="EMBL/GenBank/DDBJ databases">
        <authorList>
            <person name="Murdoch R.W."/>
            <person name="Fathepure B."/>
        </authorList>
    </citation>
    <scope>NUCLEOTIDE SEQUENCE</scope>
</reference>
<gene>
    <name evidence="2" type="ORF">KBTEX_03947</name>
</gene>
<evidence type="ECO:0000256" key="1">
    <source>
        <dbReference type="SAM" id="Phobius"/>
    </source>
</evidence>
<keyword evidence="1" id="KW-0472">Membrane</keyword>
<keyword evidence="1" id="KW-1133">Transmembrane helix</keyword>
<accession>A0A5B8REX4</accession>
<evidence type="ECO:0008006" key="3">
    <source>
        <dbReference type="Google" id="ProtNLM"/>
    </source>
</evidence>
<dbReference type="CDD" id="cd14726">
    <property type="entry name" value="TraB_PrgY-like"/>
    <property type="match status" value="1"/>
</dbReference>
<dbReference type="InterPro" id="IPR002816">
    <property type="entry name" value="TraB/PrgY/GumN_fam"/>
</dbReference>
<dbReference type="PANTHER" id="PTHR21530">
    <property type="entry name" value="PHEROMONE SHUTDOWN PROTEIN"/>
    <property type="match status" value="1"/>
</dbReference>